<dbReference type="EMBL" id="OCSU01000004">
    <property type="protein sequence ID" value="SOE91501.1"/>
    <property type="molecule type" value="Genomic_DNA"/>
</dbReference>
<organism evidence="10 11">
    <name type="scientific">Caballeronia arationis</name>
    <dbReference type="NCBI Taxonomy" id="1777142"/>
    <lineage>
        <taxon>Bacteria</taxon>
        <taxon>Pseudomonadati</taxon>
        <taxon>Pseudomonadota</taxon>
        <taxon>Betaproteobacteria</taxon>
        <taxon>Burkholderiales</taxon>
        <taxon>Burkholderiaceae</taxon>
        <taxon>Caballeronia</taxon>
    </lineage>
</organism>
<dbReference type="Gene3D" id="3.90.1680.10">
    <property type="entry name" value="SOS response associated peptidase-like"/>
    <property type="match status" value="1"/>
</dbReference>
<dbReference type="AlphaFoldDB" id="A0A7Z7IH75"/>
<keyword evidence="6" id="KW-0238">DNA-binding</keyword>
<evidence type="ECO:0000256" key="5">
    <source>
        <dbReference type="ARBA" id="ARBA00023124"/>
    </source>
</evidence>
<dbReference type="Proteomes" id="UP000219522">
    <property type="component" value="Unassembled WGS sequence"/>
</dbReference>
<dbReference type="GO" id="GO:0106300">
    <property type="term" value="P:protein-DNA covalent cross-linking repair"/>
    <property type="evidence" value="ECO:0007669"/>
    <property type="project" value="InterPro"/>
</dbReference>
<keyword evidence="5" id="KW-0190">Covalent protein-DNA linkage</keyword>
<keyword evidence="2 8" id="KW-0645">Protease</keyword>
<evidence type="ECO:0000256" key="3">
    <source>
        <dbReference type="ARBA" id="ARBA00022763"/>
    </source>
</evidence>
<evidence type="ECO:0000256" key="4">
    <source>
        <dbReference type="ARBA" id="ARBA00022801"/>
    </source>
</evidence>
<accession>A0A7Z7IH75</accession>
<keyword evidence="4 8" id="KW-0378">Hydrolase</keyword>
<evidence type="ECO:0000313" key="11">
    <source>
        <dbReference type="Proteomes" id="UP000219522"/>
    </source>
</evidence>
<dbReference type="InterPro" id="IPR003738">
    <property type="entry name" value="SRAP"/>
</dbReference>
<dbReference type="EC" id="3.4.-.-" evidence="8"/>
<comment type="similarity">
    <text evidence="1 8">Belongs to the SOS response-associated peptidase family.</text>
</comment>
<evidence type="ECO:0000256" key="7">
    <source>
        <dbReference type="ARBA" id="ARBA00023239"/>
    </source>
</evidence>
<comment type="caution">
    <text evidence="10">The sequence shown here is derived from an EMBL/GenBank/DDBJ whole genome shotgun (WGS) entry which is preliminary data.</text>
</comment>
<feature type="region of interest" description="Disordered" evidence="9">
    <location>
        <begin position="210"/>
        <end position="237"/>
    </location>
</feature>
<proteinExistence type="inferred from homology"/>
<dbReference type="PANTHER" id="PTHR13604">
    <property type="entry name" value="DC12-RELATED"/>
    <property type="match status" value="1"/>
</dbReference>
<reference evidence="10 11" key="1">
    <citation type="submission" date="2017-09" db="EMBL/GenBank/DDBJ databases">
        <authorList>
            <person name="Varghese N."/>
            <person name="Submissions S."/>
        </authorList>
    </citation>
    <scope>NUCLEOTIDE SEQUENCE [LARGE SCALE GENOMIC DNA]</scope>
    <source>
        <strain evidence="10 11">OK806</strain>
    </source>
</reference>
<dbReference type="Pfam" id="PF02586">
    <property type="entry name" value="SRAP"/>
    <property type="match status" value="1"/>
</dbReference>
<dbReference type="GO" id="GO:0006508">
    <property type="term" value="P:proteolysis"/>
    <property type="evidence" value="ECO:0007669"/>
    <property type="project" value="UniProtKB-KW"/>
</dbReference>
<name>A0A7Z7IH75_9BURK</name>
<dbReference type="RefSeq" id="WP_097191133.1">
    <property type="nucleotide sequence ID" value="NZ_OCSU01000004.1"/>
</dbReference>
<feature type="compositionally biased region" description="Low complexity" evidence="9">
    <location>
        <begin position="227"/>
        <end position="237"/>
    </location>
</feature>
<evidence type="ECO:0000256" key="2">
    <source>
        <dbReference type="ARBA" id="ARBA00022670"/>
    </source>
</evidence>
<evidence type="ECO:0000256" key="1">
    <source>
        <dbReference type="ARBA" id="ARBA00008136"/>
    </source>
</evidence>
<evidence type="ECO:0000256" key="9">
    <source>
        <dbReference type="SAM" id="MobiDB-lite"/>
    </source>
</evidence>
<keyword evidence="3" id="KW-0227">DNA damage</keyword>
<protein>
    <recommendedName>
        <fullName evidence="8">Abasic site processing protein</fullName>
        <ecNumber evidence="8">3.4.-.-</ecNumber>
    </recommendedName>
</protein>
<keyword evidence="7" id="KW-0456">Lyase</keyword>
<sequence>MCTSYESNPKDRFDVFSLFPVPNFDYKPEIYKDYAAPIFRRIDGEYLTDAATFGMVPRKFIPKGVKAFDTMNARSESVGQKTSFRTAWNKLQLALIPCRRFYEPDYETGKAVRWRIGMADGGPLAIAGLWREWRDPADGSTSTSFTMLTVNADDHPLMKRFHRPGAEKRSVVIIPPTEYEDWLSCKSTDEARSFLQLYPVEAMHAEPFPLPPQGHTKAKAMPKDDLAQASLLADDGG</sequence>
<evidence type="ECO:0000256" key="8">
    <source>
        <dbReference type="RuleBase" id="RU364100"/>
    </source>
</evidence>
<dbReference type="InterPro" id="IPR036590">
    <property type="entry name" value="SRAP-like"/>
</dbReference>
<dbReference type="PANTHER" id="PTHR13604:SF0">
    <property type="entry name" value="ABASIC SITE PROCESSING PROTEIN HMCES"/>
    <property type="match status" value="1"/>
</dbReference>
<dbReference type="SUPFAM" id="SSF143081">
    <property type="entry name" value="BB1717-like"/>
    <property type="match status" value="1"/>
</dbReference>
<evidence type="ECO:0000313" key="10">
    <source>
        <dbReference type="EMBL" id="SOE91501.1"/>
    </source>
</evidence>
<dbReference type="GO" id="GO:0003697">
    <property type="term" value="F:single-stranded DNA binding"/>
    <property type="evidence" value="ECO:0007669"/>
    <property type="project" value="InterPro"/>
</dbReference>
<evidence type="ECO:0000256" key="6">
    <source>
        <dbReference type="ARBA" id="ARBA00023125"/>
    </source>
</evidence>
<gene>
    <name evidence="10" type="ORF">SAMN05446927_8430</name>
</gene>
<dbReference type="GO" id="GO:0008233">
    <property type="term" value="F:peptidase activity"/>
    <property type="evidence" value="ECO:0007669"/>
    <property type="project" value="UniProtKB-KW"/>
</dbReference>
<dbReference type="GO" id="GO:0016829">
    <property type="term" value="F:lyase activity"/>
    <property type="evidence" value="ECO:0007669"/>
    <property type="project" value="UniProtKB-KW"/>
</dbReference>
<keyword evidence="11" id="KW-1185">Reference proteome</keyword>